<feature type="chain" id="PRO_5033704867" description="N-acetylglucosaminylphosphatidylinositol deacetylase" evidence="3">
    <location>
        <begin position="20"/>
        <end position="207"/>
    </location>
</feature>
<dbReference type="GO" id="GO:0000225">
    <property type="term" value="F:N-acetylglucosaminylphosphatidylinositol deacetylase activity"/>
    <property type="evidence" value="ECO:0007669"/>
    <property type="project" value="UniProtKB-EC"/>
</dbReference>
<dbReference type="GeneID" id="3862832"/>
<keyword evidence="3" id="KW-0732">Signal</keyword>
<comment type="similarity">
    <text evidence="1">Belongs to the PIGL family.</text>
</comment>
<dbReference type="KEGG" id="tan:TA10880"/>
<keyword evidence="7" id="KW-1185">Reference proteome</keyword>
<dbReference type="AlphaFoldDB" id="Q4U970"/>
<dbReference type="VEuPathDB" id="PiroplasmaDB:TA10880"/>
<dbReference type="Proteomes" id="UP000001950">
    <property type="component" value="Chromosome 4"/>
</dbReference>
<dbReference type="InterPro" id="IPR003737">
    <property type="entry name" value="GlcNAc_PI_deacetylase-related"/>
</dbReference>
<dbReference type="InterPro" id="IPR024078">
    <property type="entry name" value="LmbE-like_dom_sf"/>
</dbReference>
<reference evidence="4 7" key="1">
    <citation type="journal article" date="2005" name="Science">
        <title>Genome of the host-cell transforming parasite Theileria annulata compared with T. parva.</title>
        <authorList>
            <person name="Pain A."/>
            <person name="Renauld H."/>
            <person name="Berriman M."/>
            <person name="Murphy L."/>
            <person name="Yeats C.A."/>
            <person name="Weir W."/>
            <person name="Kerhornou A."/>
            <person name="Aslett M."/>
            <person name="Bishop R."/>
            <person name="Bouchier C."/>
            <person name="Cochet M."/>
            <person name="Coulson R.M.R."/>
            <person name="Cronin A."/>
            <person name="de Villiers E.P."/>
            <person name="Fraser A."/>
            <person name="Fosker N."/>
            <person name="Gardner M."/>
            <person name="Goble A."/>
            <person name="Griffiths-Jones S."/>
            <person name="Harris D.E."/>
            <person name="Katzer F."/>
            <person name="Larke N."/>
            <person name="Lord A."/>
            <person name="Maser P."/>
            <person name="McKellar S."/>
            <person name="Mooney P."/>
            <person name="Morton F."/>
            <person name="Nene V."/>
            <person name="O'Neil S."/>
            <person name="Price C."/>
            <person name="Quail M.A."/>
            <person name="Rabbinowitsch E."/>
            <person name="Rawlings N.D."/>
            <person name="Rutter S."/>
            <person name="Saunders D."/>
            <person name="Seeger K."/>
            <person name="Shah T."/>
            <person name="Squares R."/>
            <person name="Squares S."/>
            <person name="Tivey A."/>
            <person name="Walker A.R."/>
            <person name="Woodward J."/>
            <person name="Dobbelaere D.A.E."/>
            <person name="Langsley G."/>
            <person name="Rajandream M.A."/>
            <person name="McKeever D."/>
            <person name="Shiels B."/>
            <person name="Tait A."/>
            <person name="Barrell B.G."/>
            <person name="Hall N."/>
        </authorList>
    </citation>
    <scope>NUCLEOTIDE SEQUENCE [LARGE SCALE GENOMIC DNA]</scope>
    <source>
        <strain evidence="7">Ankara</strain>
        <strain evidence="4">Ankara isolate clone C9</strain>
    </source>
</reference>
<name>Q4U970_THEAN</name>
<dbReference type="OMA" id="SGETHNK"/>
<evidence type="ECO:0000313" key="6">
    <source>
        <dbReference type="EMBL" id="SVP95379.1"/>
    </source>
</evidence>
<dbReference type="GO" id="GO:0016020">
    <property type="term" value="C:membrane"/>
    <property type="evidence" value="ECO:0007669"/>
    <property type="project" value="GOC"/>
</dbReference>
<dbReference type="STRING" id="5874.Q4U970"/>
<reference evidence="5" key="2">
    <citation type="submission" date="2018-07" db="EMBL/GenBank/DDBJ databases">
        <authorList>
            <person name="Quirk P.G."/>
            <person name="Krulwich T.A."/>
        </authorList>
    </citation>
    <scope>NUCLEOTIDE SEQUENCE</scope>
    <source>
        <strain evidence="5">Anand</strain>
    </source>
</reference>
<dbReference type="UniPathway" id="UPA00196"/>
<dbReference type="EMBL" id="UIVT01000004">
    <property type="protein sequence ID" value="SVP94607.1"/>
    <property type="molecule type" value="Genomic_DNA"/>
</dbReference>
<proteinExistence type="inferred from homology"/>
<evidence type="ECO:0000256" key="2">
    <source>
        <dbReference type="ARBA" id="ARBA00012176"/>
    </source>
</evidence>
<dbReference type="SUPFAM" id="SSF102588">
    <property type="entry name" value="LmbE-like"/>
    <property type="match status" value="1"/>
</dbReference>
<dbReference type="EMBL" id="UIVS01000004">
    <property type="protein sequence ID" value="SVP95379.1"/>
    <property type="molecule type" value="Genomic_DNA"/>
</dbReference>
<dbReference type="RefSeq" id="XP_953258.1">
    <property type="nucleotide sequence ID" value="XM_948165.1"/>
</dbReference>
<dbReference type="Pfam" id="PF02585">
    <property type="entry name" value="PIG-L"/>
    <property type="match status" value="1"/>
</dbReference>
<keyword evidence="4" id="KW-0378">Hydrolase</keyword>
<evidence type="ECO:0000256" key="1">
    <source>
        <dbReference type="ARBA" id="ARBA00006066"/>
    </source>
</evidence>
<dbReference type="PANTHER" id="PTHR12993">
    <property type="entry name" value="N-ACETYLGLUCOSAMINYL-PHOSPHATIDYLINOSITOL DE-N-ACETYLASE-RELATED"/>
    <property type="match status" value="1"/>
</dbReference>
<feature type="signal peptide" evidence="3">
    <location>
        <begin position="1"/>
        <end position="19"/>
    </location>
</feature>
<protein>
    <recommendedName>
        <fullName evidence="2">N-acetylglucosaminylphosphatidylinositol deacetylase</fullName>
        <ecNumber evidence="2">3.5.1.89</ecNumber>
    </recommendedName>
</protein>
<evidence type="ECO:0000313" key="5">
    <source>
        <dbReference type="EMBL" id="SVP94607.1"/>
    </source>
</evidence>
<evidence type="ECO:0000313" key="4">
    <source>
        <dbReference type="EMBL" id="CAI76633.1"/>
    </source>
</evidence>
<dbReference type="GO" id="GO:0006506">
    <property type="term" value="P:GPI anchor biosynthetic process"/>
    <property type="evidence" value="ECO:0007669"/>
    <property type="project" value="UniProtKB-UniPathway"/>
</dbReference>
<accession>Q4U970</accession>
<dbReference type="EMBL" id="CR940353">
    <property type="protein sequence ID" value="CAI76633.1"/>
    <property type="molecule type" value="Genomic_DNA"/>
</dbReference>
<dbReference type="GO" id="GO:0005783">
    <property type="term" value="C:endoplasmic reticulum"/>
    <property type="evidence" value="ECO:0007669"/>
    <property type="project" value="TreeGrafter"/>
</dbReference>
<evidence type="ECO:0000256" key="3">
    <source>
        <dbReference type="SAM" id="SignalP"/>
    </source>
</evidence>
<dbReference type="eggNOG" id="KOG3332">
    <property type="taxonomic scope" value="Eukaryota"/>
</dbReference>
<dbReference type="FunCoup" id="Q4U970">
    <property type="interactions" value="265"/>
</dbReference>
<dbReference type="Gene3D" id="3.40.50.10320">
    <property type="entry name" value="LmbE-like"/>
    <property type="match status" value="1"/>
</dbReference>
<evidence type="ECO:0000313" key="7">
    <source>
        <dbReference type="Proteomes" id="UP000001950"/>
    </source>
</evidence>
<dbReference type="PANTHER" id="PTHR12993:SF11">
    <property type="entry name" value="N-ACETYLGLUCOSAMINYL-PHOSPHATIDYLINOSITOL DE-N-ACETYLASE"/>
    <property type="match status" value="1"/>
</dbReference>
<organism evidence="4 7">
    <name type="scientific">Theileria annulata</name>
    <dbReference type="NCBI Taxonomy" id="5874"/>
    <lineage>
        <taxon>Eukaryota</taxon>
        <taxon>Sar</taxon>
        <taxon>Alveolata</taxon>
        <taxon>Apicomplexa</taxon>
        <taxon>Aconoidasida</taxon>
        <taxon>Piroplasmida</taxon>
        <taxon>Theileriidae</taxon>
        <taxon>Theileria</taxon>
    </lineage>
</organism>
<dbReference type="EC" id="3.5.1.89" evidence="2"/>
<dbReference type="OrthoDB" id="361960at2759"/>
<dbReference type="InParanoid" id="Q4U970"/>
<sequence>MRFKLLAFIPLFFRGFAEFRNVHMLSHIFEALRFTSTSSPSGNPSIGFLLAHPDDESMFFLPTLGALKSIPKPGEESTFSLYFLYLSNGNAEGKGEARELELANLCEHYGYTCKVVNDPLLQDGDSKWDPEHALPHLKKFVNDHSLRVLFTFDGRGVSGHPNHISAYETAKLASKEMDFLKVFYLQSINMVTKYLSFFSLYMMFYKA</sequence>
<gene>
    <name evidence="4" type="ORF">TA10880</name>
    <name evidence="5" type="ORF">TAT_000354000</name>
    <name evidence="6" type="ORF">TAV_000353900</name>
</gene>